<keyword evidence="3" id="KW-0732">Signal</keyword>
<dbReference type="InterPro" id="IPR036378">
    <property type="entry name" value="FAS1_dom_sf"/>
</dbReference>
<dbReference type="InParanoid" id="A0A2K3CPS9"/>
<dbReference type="OrthoDB" id="538386at2759"/>
<evidence type="ECO:0000256" key="3">
    <source>
        <dbReference type="SAM" id="SignalP"/>
    </source>
</evidence>
<dbReference type="GO" id="GO:0030036">
    <property type="term" value="P:actin cytoskeleton organization"/>
    <property type="evidence" value="ECO:0000318"/>
    <property type="project" value="GO_Central"/>
</dbReference>
<keyword evidence="6" id="KW-1185">Reference proteome</keyword>
<dbReference type="Gene3D" id="2.30.180.10">
    <property type="entry name" value="FAS1 domain"/>
    <property type="match status" value="1"/>
</dbReference>
<feature type="region of interest" description="Disordered" evidence="2">
    <location>
        <begin position="199"/>
        <end position="327"/>
    </location>
</feature>
<name>A0A2K3CPS9_CHLRE</name>
<evidence type="ECO:0000256" key="1">
    <source>
        <dbReference type="ARBA" id="ARBA00022581"/>
    </source>
</evidence>
<dbReference type="SMART" id="SM00554">
    <property type="entry name" value="FAS1"/>
    <property type="match status" value="1"/>
</dbReference>
<dbReference type="PROSITE" id="PS51257">
    <property type="entry name" value="PROKAR_LIPOPROTEIN"/>
    <property type="match status" value="1"/>
</dbReference>
<dbReference type="Gramene" id="PNW70278">
    <property type="protein sequence ID" value="PNW70278"/>
    <property type="gene ID" value="CHLRE_17g713150v5"/>
</dbReference>
<dbReference type="Proteomes" id="UP000006906">
    <property type="component" value="Chromosome 17"/>
</dbReference>
<keyword evidence="1" id="KW-0945">Host-virus interaction</keyword>
<reference evidence="5 6" key="1">
    <citation type="journal article" date="2007" name="Science">
        <title>The Chlamydomonas genome reveals the evolution of key animal and plant functions.</title>
        <authorList>
            <person name="Merchant S.S."/>
            <person name="Prochnik S.E."/>
            <person name="Vallon O."/>
            <person name="Harris E.H."/>
            <person name="Karpowicz S.J."/>
            <person name="Witman G.B."/>
            <person name="Terry A."/>
            <person name="Salamov A."/>
            <person name="Fritz-Laylin L.K."/>
            <person name="Marechal-Drouard L."/>
            <person name="Marshall W.F."/>
            <person name="Qu L.H."/>
            <person name="Nelson D.R."/>
            <person name="Sanderfoot A.A."/>
            <person name="Spalding M.H."/>
            <person name="Kapitonov V.V."/>
            <person name="Ren Q."/>
            <person name="Ferris P."/>
            <person name="Lindquist E."/>
            <person name="Shapiro H."/>
            <person name="Lucas S.M."/>
            <person name="Grimwood J."/>
            <person name="Schmutz J."/>
            <person name="Cardol P."/>
            <person name="Cerutti H."/>
            <person name="Chanfreau G."/>
            <person name="Chen C.L."/>
            <person name="Cognat V."/>
            <person name="Croft M.T."/>
            <person name="Dent R."/>
            <person name="Dutcher S."/>
            <person name="Fernandez E."/>
            <person name="Fukuzawa H."/>
            <person name="Gonzalez-Ballester D."/>
            <person name="Gonzalez-Halphen D."/>
            <person name="Hallmann A."/>
            <person name="Hanikenne M."/>
            <person name="Hippler M."/>
            <person name="Inwood W."/>
            <person name="Jabbari K."/>
            <person name="Kalanon M."/>
            <person name="Kuras R."/>
            <person name="Lefebvre P.A."/>
            <person name="Lemaire S.D."/>
            <person name="Lobanov A.V."/>
            <person name="Lohr M."/>
            <person name="Manuell A."/>
            <person name="Meier I."/>
            <person name="Mets L."/>
            <person name="Mittag M."/>
            <person name="Mittelmeier T."/>
            <person name="Moroney J.V."/>
            <person name="Moseley J."/>
            <person name="Napoli C."/>
            <person name="Nedelcu A.M."/>
            <person name="Niyogi K."/>
            <person name="Novoselov S.V."/>
            <person name="Paulsen I.T."/>
            <person name="Pazour G."/>
            <person name="Purton S."/>
            <person name="Ral J.P."/>
            <person name="Riano-Pachon D.M."/>
            <person name="Riekhof W."/>
            <person name="Rymarquis L."/>
            <person name="Schroda M."/>
            <person name="Stern D."/>
            <person name="Umen J."/>
            <person name="Willows R."/>
            <person name="Wilson N."/>
            <person name="Zimmer S.L."/>
            <person name="Allmer J."/>
            <person name="Balk J."/>
            <person name="Bisova K."/>
            <person name="Chen C.J."/>
            <person name="Elias M."/>
            <person name="Gendler K."/>
            <person name="Hauser C."/>
            <person name="Lamb M.R."/>
            <person name="Ledford H."/>
            <person name="Long J.C."/>
            <person name="Minagawa J."/>
            <person name="Page M.D."/>
            <person name="Pan J."/>
            <person name="Pootakham W."/>
            <person name="Roje S."/>
            <person name="Rose A."/>
            <person name="Stahlberg E."/>
            <person name="Terauchi A.M."/>
            <person name="Yang P."/>
            <person name="Ball S."/>
            <person name="Bowler C."/>
            <person name="Dieckmann C.L."/>
            <person name="Gladyshev V.N."/>
            <person name="Green P."/>
            <person name="Jorgensen R."/>
            <person name="Mayfield S."/>
            <person name="Mueller-Roeber B."/>
            <person name="Rajamani S."/>
            <person name="Sayre R.T."/>
            <person name="Brokstein P."/>
            <person name="Dubchak I."/>
            <person name="Goodstein D."/>
            <person name="Hornick L."/>
            <person name="Huang Y.W."/>
            <person name="Jhaveri J."/>
            <person name="Luo Y."/>
            <person name="Martinez D."/>
            <person name="Ngau W.C."/>
            <person name="Otillar B."/>
            <person name="Poliakov A."/>
            <person name="Porter A."/>
            <person name="Szajkowski L."/>
            <person name="Werner G."/>
            <person name="Zhou K."/>
            <person name="Grigoriev I.V."/>
            <person name="Rokhsar D.S."/>
            <person name="Grossman A.R."/>
        </authorList>
    </citation>
    <scope>NUCLEOTIDE SEQUENCE [LARGE SCALE GENOMIC DNA]</scope>
    <source>
        <strain evidence="6">CC-503</strain>
    </source>
</reference>
<accession>A0A2K3CPS9</accession>
<protein>
    <recommendedName>
        <fullName evidence="4">FAS1 domain-containing protein</fullName>
    </recommendedName>
</protein>
<dbReference type="EMBL" id="CM008978">
    <property type="protein sequence ID" value="PNW70278.1"/>
    <property type="molecule type" value="Genomic_DNA"/>
</dbReference>
<dbReference type="InterPro" id="IPR000782">
    <property type="entry name" value="FAS1_domain"/>
</dbReference>
<dbReference type="Pfam" id="PF02469">
    <property type="entry name" value="Fasciclin"/>
    <property type="match status" value="1"/>
</dbReference>
<dbReference type="SUPFAM" id="SSF82153">
    <property type="entry name" value="FAS1 domain"/>
    <property type="match status" value="1"/>
</dbReference>
<gene>
    <name evidence="5" type="ORF">CHLRE_17g713150v5</name>
</gene>
<feature type="compositionally biased region" description="Pro residues" evidence="2">
    <location>
        <begin position="202"/>
        <end position="327"/>
    </location>
</feature>
<organism evidence="5 6">
    <name type="scientific">Chlamydomonas reinhardtii</name>
    <name type="common">Chlamydomonas smithii</name>
    <dbReference type="NCBI Taxonomy" id="3055"/>
    <lineage>
        <taxon>Eukaryota</taxon>
        <taxon>Viridiplantae</taxon>
        <taxon>Chlorophyta</taxon>
        <taxon>core chlorophytes</taxon>
        <taxon>Chlorophyceae</taxon>
        <taxon>CS clade</taxon>
        <taxon>Chlamydomonadales</taxon>
        <taxon>Chlamydomonadaceae</taxon>
        <taxon>Chlamydomonas</taxon>
    </lineage>
</organism>
<dbReference type="PANTHER" id="PTHR13037">
    <property type="entry name" value="FORMIN"/>
    <property type="match status" value="1"/>
</dbReference>
<sequence>MCRIRTDITRPSAFLAALAGLSCVLCVFAQAPCSNLTSARTIEALTKRCPTDLSSFGTILAKIPKYAQWLLDCGTGACDNAQRTLLMPTDMALDTYLKAKGTTLTKMLAKTGGGRKALQAVLRCHVLQPSIALTSVNITAAAAPLSYKSLQGPSLTFAESSSGGVTVECGANSVAEVVHADITTGKSVVHLIDTVLQCQAAPSPPPPPSPSPPSLPTPNSSPSPPSPETPPPPSSPPPSPPPSSPPPPEPSLPDPPSLEPPSLNPPSPDPPSLPPTPPSAPLTPPSPPSPPLPPSPAPSPPDPPSPPAPPSPPLQPSPPNPPPPPPWYSLGGLDSYPFCAGEVCSRPQLCTAERKCMCGTGPGCGGNTACWATPDMAGWPTPPAASCVVQERICSTWDGNPRLCLPDFFCYKDIYCMSRGQLRIMLESWTSVGDLDMWVTNPLNQTVWWNSDGWNADETRDPKWLPYGFEDNGYAVLDTQSDQYGPENVYYIDKNWQDGTPAAPLPSGNFYVCARVYIQDLDPSVWLKFPVIVTTIAESAKYGINMRTVVTLRDANFEPSTPTLESDCTASSPSLVMTIPIP</sequence>
<feature type="domain" description="FAS1" evidence="4">
    <location>
        <begin position="40"/>
        <end position="196"/>
    </location>
</feature>
<dbReference type="GeneID" id="5725963"/>
<evidence type="ECO:0000313" key="5">
    <source>
        <dbReference type="EMBL" id="PNW70278.1"/>
    </source>
</evidence>
<evidence type="ECO:0000313" key="6">
    <source>
        <dbReference type="Proteomes" id="UP000006906"/>
    </source>
</evidence>
<dbReference type="PROSITE" id="PS50213">
    <property type="entry name" value="FAS1"/>
    <property type="match status" value="1"/>
</dbReference>
<evidence type="ECO:0000259" key="4">
    <source>
        <dbReference type="PROSITE" id="PS50213"/>
    </source>
</evidence>
<evidence type="ECO:0000256" key="2">
    <source>
        <dbReference type="SAM" id="MobiDB-lite"/>
    </source>
</evidence>
<dbReference type="PANTHER" id="PTHR13037:SF24">
    <property type="entry name" value="POLYCOMB PROTEIN PCL-RELATED"/>
    <property type="match status" value="1"/>
</dbReference>
<dbReference type="ExpressionAtlas" id="A0A2K3CPS9">
    <property type="expression patterns" value="baseline"/>
</dbReference>
<feature type="chain" id="PRO_5014454352" description="FAS1 domain-containing protein" evidence="3">
    <location>
        <begin position="30"/>
        <end position="582"/>
    </location>
</feature>
<dbReference type="RefSeq" id="XP_042914580.1">
    <property type="nucleotide sequence ID" value="XM_043072120.1"/>
</dbReference>
<dbReference type="PRINTS" id="PR01217">
    <property type="entry name" value="PRICHEXTENSN"/>
</dbReference>
<feature type="signal peptide" evidence="3">
    <location>
        <begin position="1"/>
        <end position="29"/>
    </location>
</feature>
<dbReference type="AlphaFoldDB" id="A0A2K3CPS9"/>
<dbReference type="STRING" id="3055.A0A2K3CPS9"/>
<dbReference type="KEGG" id="cre:CHLRE_17g713150v5"/>
<proteinExistence type="predicted"/>